<dbReference type="CDD" id="cd06121">
    <property type="entry name" value="cupin_YML079wp"/>
    <property type="match status" value="1"/>
</dbReference>
<reference evidence="3" key="1">
    <citation type="submission" date="2012-02" db="EMBL/GenBank/DDBJ databases">
        <title>The complete genome of Echinicola vietnamensis DSM 17526.</title>
        <authorList>
            <person name="Lucas S."/>
            <person name="Copeland A."/>
            <person name="Lapidus A."/>
            <person name="Glavina del Rio T."/>
            <person name="Dalin E."/>
            <person name="Tice H."/>
            <person name="Bruce D."/>
            <person name="Goodwin L."/>
            <person name="Pitluck S."/>
            <person name="Peters L."/>
            <person name="Ovchinnikova G."/>
            <person name="Teshima H."/>
            <person name="Kyrpides N."/>
            <person name="Mavromatis K."/>
            <person name="Ivanova N."/>
            <person name="Brettin T."/>
            <person name="Detter J.C."/>
            <person name="Han C."/>
            <person name="Larimer F."/>
            <person name="Land M."/>
            <person name="Hauser L."/>
            <person name="Markowitz V."/>
            <person name="Cheng J.-F."/>
            <person name="Hugenholtz P."/>
            <person name="Woyke T."/>
            <person name="Wu D."/>
            <person name="Brambilla E."/>
            <person name="Klenk H.-P."/>
            <person name="Eisen J.A."/>
        </authorList>
    </citation>
    <scope>NUCLEOTIDE SEQUENCE [LARGE SCALE GENOMIC DNA]</scope>
    <source>
        <strain evidence="3">DSM 17526 / LMG 23754 / KMM 6221</strain>
    </source>
</reference>
<keyword evidence="3" id="KW-1185">Reference proteome</keyword>
<dbReference type="AlphaFoldDB" id="L0FX34"/>
<organism evidence="2 3">
    <name type="scientific">Echinicola vietnamensis (strain DSM 17526 / LMG 23754 / KMM 6221)</name>
    <dbReference type="NCBI Taxonomy" id="926556"/>
    <lineage>
        <taxon>Bacteria</taxon>
        <taxon>Pseudomonadati</taxon>
        <taxon>Bacteroidota</taxon>
        <taxon>Cytophagia</taxon>
        <taxon>Cytophagales</taxon>
        <taxon>Cyclobacteriaceae</taxon>
        <taxon>Echinicola</taxon>
    </lineage>
</organism>
<dbReference type="STRING" id="926556.Echvi_1050"/>
<dbReference type="Proteomes" id="UP000010796">
    <property type="component" value="Chromosome"/>
</dbReference>
<dbReference type="OrthoDB" id="9798288at2"/>
<dbReference type="EMBL" id="CP003346">
    <property type="protein sequence ID" value="AGA77321.1"/>
    <property type="molecule type" value="Genomic_DNA"/>
</dbReference>
<dbReference type="PATRIC" id="fig|926556.3.peg.1093"/>
<dbReference type="KEGG" id="evi:Echvi_1050"/>
<name>L0FX34_ECHVK</name>
<dbReference type="InterPro" id="IPR014710">
    <property type="entry name" value="RmlC-like_jellyroll"/>
</dbReference>
<dbReference type="Gene3D" id="2.60.120.10">
    <property type="entry name" value="Jelly Rolls"/>
    <property type="match status" value="1"/>
</dbReference>
<protein>
    <recommendedName>
        <fullName evidence="1">DUF985 domain-containing protein</fullName>
    </recommendedName>
</protein>
<dbReference type="Pfam" id="PF06172">
    <property type="entry name" value="Cupin_5"/>
    <property type="match status" value="1"/>
</dbReference>
<evidence type="ECO:0000259" key="1">
    <source>
        <dbReference type="Pfam" id="PF06172"/>
    </source>
</evidence>
<accession>L0FX34</accession>
<gene>
    <name evidence="2" type="ordered locus">Echvi_1050</name>
</gene>
<evidence type="ECO:0000313" key="2">
    <source>
        <dbReference type="EMBL" id="AGA77321.1"/>
    </source>
</evidence>
<proteinExistence type="predicted"/>
<dbReference type="PANTHER" id="PTHR33387">
    <property type="entry name" value="RMLC-LIKE JELLY ROLL FOLD PROTEIN"/>
    <property type="match status" value="1"/>
</dbReference>
<dbReference type="eggNOG" id="COG3542">
    <property type="taxonomic scope" value="Bacteria"/>
</dbReference>
<dbReference type="InterPro" id="IPR039935">
    <property type="entry name" value="YML079W-like"/>
</dbReference>
<dbReference type="RefSeq" id="WP_015264885.1">
    <property type="nucleotide sequence ID" value="NC_019904.1"/>
</dbReference>
<dbReference type="HOGENOM" id="CLU_088365_0_3_10"/>
<dbReference type="InterPro" id="IPR011051">
    <property type="entry name" value="RmlC_Cupin_sf"/>
</dbReference>
<dbReference type="SUPFAM" id="SSF51182">
    <property type="entry name" value="RmlC-like cupins"/>
    <property type="match status" value="1"/>
</dbReference>
<sequence length="166" mass="18596">MSAAEIIKALELKPHPEGGYFKEVYRSDGQINQSCLGEDFEGNRNYATGIYFLLTSDTFSAFHRIKQDEAWHFYMGAPIRLHTLSAANGHEEFIIGNALDKGEVPQLVVPAGHWFAAEVLAENSFALVGCTVSPGFDFRDFELADRNKLINVFPNHLELVTKFTRA</sequence>
<feature type="domain" description="DUF985" evidence="1">
    <location>
        <begin position="5"/>
        <end position="144"/>
    </location>
</feature>
<evidence type="ECO:0000313" key="3">
    <source>
        <dbReference type="Proteomes" id="UP000010796"/>
    </source>
</evidence>
<dbReference type="PANTHER" id="PTHR33387:SF3">
    <property type="entry name" value="DUF985 DOMAIN-CONTAINING PROTEIN"/>
    <property type="match status" value="1"/>
</dbReference>
<dbReference type="InterPro" id="IPR009327">
    <property type="entry name" value="Cupin_DUF985"/>
</dbReference>